<evidence type="ECO:0000313" key="5">
    <source>
        <dbReference type="Proteomes" id="UP001366060"/>
    </source>
</evidence>
<dbReference type="InterPro" id="IPR002048">
    <property type="entry name" value="EF_hand_dom"/>
</dbReference>
<proteinExistence type="predicted"/>
<feature type="region of interest" description="Disordered" evidence="1">
    <location>
        <begin position="24"/>
        <end position="95"/>
    </location>
</feature>
<reference evidence="4 5" key="1">
    <citation type="submission" date="2024-02" db="EMBL/GenBank/DDBJ databases">
        <title>Bacteria isolated from the canopy kelp, Nereocystis luetkeana.</title>
        <authorList>
            <person name="Pfister C.A."/>
            <person name="Younker I.T."/>
            <person name="Light S.H."/>
        </authorList>
    </citation>
    <scope>NUCLEOTIDE SEQUENCE [LARGE SCALE GENOMIC DNA]</scope>
    <source>
        <strain evidence="4 5">TI.2.07</strain>
    </source>
</reference>
<dbReference type="SUPFAM" id="SSF47473">
    <property type="entry name" value="EF-hand"/>
    <property type="match status" value="1"/>
</dbReference>
<dbReference type="EMBL" id="JBAKBA010000035">
    <property type="protein sequence ID" value="MEL0660191.1"/>
    <property type="molecule type" value="Genomic_DNA"/>
</dbReference>
<organism evidence="4 5">
    <name type="scientific">Psychromonas arctica</name>
    <dbReference type="NCBI Taxonomy" id="168275"/>
    <lineage>
        <taxon>Bacteria</taxon>
        <taxon>Pseudomonadati</taxon>
        <taxon>Pseudomonadota</taxon>
        <taxon>Gammaproteobacteria</taxon>
        <taxon>Alteromonadales</taxon>
        <taxon>Psychromonadaceae</taxon>
        <taxon>Psychromonas</taxon>
    </lineage>
</organism>
<evidence type="ECO:0000256" key="1">
    <source>
        <dbReference type="SAM" id="MobiDB-lite"/>
    </source>
</evidence>
<feature type="compositionally biased region" description="Basic and acidic residues" evidence="1">
    <location>
        <begin position="56"/>
        <end position="68"/>
    </location>
</feature>
<keyword evidence="2" id="KW-0732">Signal</keyword>
<comment type="caution">
    <text evidence="4">The sequence shown here is derived from an EMBL/GenBank/DDBJ whole genome shotgun (WGS) entry which is preliminary data.</text>
</comment>
<accession>A0ABU9HEM0</accession>
<evidence type="ECO:0000313" key="4">
    <source>
        <dbReference type="EMBL" id="MEL0660191.1"/>
    </source>
</evidence>
<name>A0ABU9HEM0_9GAMM</name>
<sequence length="95" mass="10192">MKQCSKVLLAFALSIGFIGQSYAAGSEQGDRPQGGPPAFSSIDTDGNGEISFTEFSAKDIPHGDHQTVFDEIDSDSDGVITESEFSSHKPPRREN</sequence>
<dbReference type="RefSeq" id="WP_341628664.1">
    <property type="nucleotide sequence ID" value="NZ_JBAKBA010000035.1"/>
</dbReference>
<dbReference type="Pfam" id="PF13202">
    <property type="entry name" value="EF-hand_5"/>
    <property type="match status" value="2"/>
</dbReference>
<feature type="domain" description="EF-hand" evidence="3">
    <location>
        <begin position="38"/>
        <end position="65"/>
    </location>
</feature>
<protein>
    <submittedName>
        <fullName evidence="4">EF-hand domain-containing protein</fullName>
    </submittedName>
</protein>
<gene>
    <name evidence="4" type="ORF">V6255_13720</name>
</gene>
<dbReference type="PROSITE" id="PS00018">
    <property type="entry name" value="EF_HAND_1"/>
    <property type="match status" value="2"/>
</dbReference>
<feature type="signal peptide" evidence="2">
    <location>
        <begin position="1"/>
        <end position="23"/>
    </location>
</feature>
<dbReference type="InterPro" id="IPR018247">
    <property type="entry name" value="EF_Hand_1_Ca_BS"/>
</dbReference>
<dbReference type="Gene3D" id="1.10.238.10">
    <property type="entry name" value="EF-hand"/>
    <property type="match status" value="1"/>
</dbReference>
<feature type="chain" id="PRO_5047142541" evidence="2">
    <location>
        <begin position="24"/>
        <end position="95"/>
    </location>
</feature>
<dbReference type="InterPro" id="IPR011992">
    <property type="entry name" value="EF-hand-dom_pair"/>
</dbReference>
<dbReference type="Proteomes" id="UP001366060">
    <property type="component" value="Unassembled WGS sequence"/>
</dbReference>
<dbReference type="PROSITE" id="PS50222">
    <property type="entry name" value="EF_HAND_2"/>
    <property type="match status" value="1"/>
</dbReference>
<evidence type="ECO:0000256" key="2">
    <source>
        <dbReference type="SAM" id="SignalP"/>
    </source>
</evidence>
<evidence type="ECO:0000259" key="3">
    <source>
        <dbReference type="PROSITE" id="PS50222"/>
    </source>
</evidence>
<dbReference type="CDD" id="cd00051">
    <property type="entry name" value="EFh"/>
    <property type="match status" value="1"/>
</dbReference>
<keyword evidence="5" id="KW-1185">Reference proteome</keyword>